<evidence type="ECO:0000256" key="7">
    <source>
        <dbReference type="SAM" id="SignalP"/>
    </source>
</evidence>
<evidence type="ECO:0000313" key="9">
    <source>
        <dbReference type="EMBL" id="KUG07589.1"/>
    </source>
</evidence>
<feature type="signal peptide" evidence="7">
    <location>
        <begin position="1"/>
        <end position="27"/>
    </location>
</feature>
<dbReference type="Proteomes" id="UP000054223">
    <property type="component" value="Unassembled WGS sequence"/>
</dbReference>
<feature type="chain" id="PRO_5040757755" description="OmpA-like domain-containing protein" evidence="7">
    <location>
        <begin position="28"/>
        <end position="764"/>
    </location>
</feature>
<feature type="repeat" description="TPR" evidence="4">
    <location>
        <begin position="30"/>
        <end position="63"/>
    </location>
</feature>
<dbReference type="SUPFAM" id="SSF103088">
    <property type="entry name" value="OmpA-like"/>
    <property type="match status" value="1"/>
</dbReference>
<comment type="caution">
    <text evidence="9">The sequence shown here is derived from an EMBL/GenBank/DDBJ whole genome shotgun (WGS) entry which is preliminary data.</text>
</comment>
<proteinExistence type="predicted"/>
<evidence type="ECO:0000256" key="4">
    <source>
        <dbReference type="PROSITE-ProRule" id="PRU00339"/>
    </source>
</evidence>
<dbReference type="AlphaFoldDB" id="A0A9X0HKF6"/>
<protein>
    <recommendedName>
        <fullName evidence="8">OmpA-like domain-containing protein</fullName>
    </recommendedName>
</protein>
<evidence type="ECO:0000256" key="3">
    <source>
        <dbReference type="ARBA" id="ARBA00023237"/>
    </source>
</evidence>
<gene>
    <name evidence="9" type="ORF">ASU33_14740</name>
</gene>
<dbReference type="InterPro" id="IPR006665">
    <property type="entry name" value="OmpA-like"/>
</dbReference>
<dbReference type="PANTHER" id="PTHR30329:SF21">
    <property type="entry name" value="LIPOPROTEIN YIAD-RELATED"/>
    <property type="match status" value="1"/>
</dbReference>
<keyword evidence="7" id="KW-0732">Signal</keyword>
<dbReference type="PANTHER" id="PTHR30329">
    <property type="entry name" value="STATOR ELEMENT OF FLAGELLAR MOTOR COMPLEX"/>
    <property type="match status" value="1"/>
</dbReference>
<dbReference type="InterPro" id="IPR050330">
    <property type="entry name" value="Bact_OuterMem_StrucFunc"/>
</dbReference>
<evidence type="ECO:0000313" key="10">
    <source>
        <dbReference type="Proteomes" id="UP000054223"/>
    </source>
</evidence>
<name>A0A9X0HKF6_SOLP1</name>
<dbReference type="PROSITE" id="PS50005">
    <property type="entry name" value="TPR"/>
    <property type="match status" value="1"/>
</dbReference>
<dbReference type="Pfam" id="PF00691">
    <property type="entry name" value="OmpA"/>
    <property type="match status" value="1"/>
</dbReference>
<dbReference type="Gene3D" id="1.25.40.10">
    <property type="entry name" value="Tetratricopeptide repeat domain"/>
    <property type="match status" value="1"/>
</dbReference>
<dbReference type="SUPFAM" id="SSF82171">
    <property type="entry name" value="DPP6 N-terminal domain-like"/>
    <property type="match status" value="1"/>
</dbReference>
<comment type="subcellular location">
    <subcellularLocation>
        <location evidence="1">Cell outer membrane</location>
    </subcellularLocation>
</comment>
<dbReference type="PROSITE" id="PS51123">
    <property type="entry name" value="OMPA_2"/>
    <property type="match status" value="1"/>
</dbReference>
<dbReference type="InterPro" id="IPR006664">
    <property type="entry name" value="OMP_bac"/>
</dbReference>
<dbReference type="Gene3D" id="2.120.10.30">
    <property type="entry name" value="TolB, C-terminal domain"/>
    <property type="match status" value="1"/>
</dbReference>
<dbReference type="CDD" id="cd07185">
    <property type="entry name" value="OmpA_C-like"/>
    <property type="match status" value="1"/>
</dbReference>
<dbReference type="EMBL" id="LNAL01000007">
    <property type="protein sequence ID" value="KUG07589.1"/>
    <property type="molecule type" value="Genomic_DNA"/>
</dbReference>
<feature type="region of interest" description="Disordered" evidence="6">
    <location>
        <begin position="659"/>
        <end position="764"/>
    </location>
</feature>
<dbReference type="SUPFAM" id="SSF48452">
    <property type="entry name" value="TPR-like"/>
    <property type="match status" value="1"/>
</dbReference>
<dbReference type="Pfam" id="PF07676">
    <property type="entry name" value="PD40"/>
    <property type="match status" value="4"/>
</dbReference>
<dbReference type="InterPro" id="IPR019734">
    <property type="entry name" value="TPR_rpt"/>
</dbReference>
<keyword evidence="10" id="KW-1185">Reference proteome</keyword>
<sequence length="764" mass="84660">MDNFVRRLLQASCAMALAAAVAQPSMAQSTRKTLKTANRFFDQENYRAAIPFYEQVLAKEPNNAQALFRAGISYMSFDKEKASDYIYKSQRIKKNVSKDVEYWLGRVDHLNYNFDEAITHFQAYNATLKKKDTRKVEVGQLIQHSKNAKVQFNSPKDIFVKNLGPSINTAYSEHSPVISSDDKLLLFTSRSENVTGSNVTGDDAKKGKGNVAADGEYYEDIFEAKRIGDDEWEKPRSLSGALNGKGHDASIQVFDNDTKMLMYRQDENGDIFYTERAGGDWSAPKKLNGNINSKGFESDAFITPDGLTIYFSTSKYSEDNTLDIYYATRKPGGDWGEAKPVAGINSKYDDDSPYLSRDGKTLYFSSRGYNTMGGYDIFKSDYDSIGNKWSRPENMGYPINTPDDDTYYRLSPDGSYAYLSSYRIGGYGEKDIYTINYIKNVTIRGKVFSARDSVSIIPGVELVFSGTQADKTAISFRDVTKPETGDYSVSVLSGRTYQVAVSKDGQNITTEEFAVPVITNDTSSIVKNFYVPYVDTTSASMFAFKKIYFDTDKYNLRPESVRELNNIAGILKANPGVNISIEGHCDSRNTDEYNMVLGQNRSNSAYNYLKKNGIGETRMVTVSYGERRPSAPNDSPENMQLNRRVEFRVILKEGQTMADLNKSANAGGATGTGTGSGTTSTSASGTSTSSSTRTTAPLQPGKTKVKTAEGTKVKTKVDEDSDKVKVKTESENGEKTKTVTKEGELDSKAKDEAGDKTKVKTKVE</sequence>
<evidence type="ECO:0000256" key="2">
    <source>
        <dbReference type="ARBA" id="ARBA00023136"/>
    </source>
</evidence>
<dbReference type="InterPro" id="IPR011659">
    <property type="entry name" value="WD40"/>
</dbReference>
<dbReference type="GO" id="GO:0009279">
    <property type="term" value="C:cell outer membrane"/>
    <property type="evidence" value="ECO:0007669"/>
    <property type="project" value="UniProtKB-SubCell"/>
</dbReference>
<evidence type="ECO:0000256" key="5">
    <source>
        <dbReference type="PROSITE-ProRule" id="PRU00473"/>
    </source>
</evidence>
<organism evidence="9 10">
    <name type="scientific">Solirubrum puertoriconensis</name>
    <dbReference type="NCBI Taxonomy" id="1751427"/>
    <lineage>
        <taxon>Bacteria</taxon>
        <taxon>Pseudomonadati</taxon>
        <taxon>Bacteroidota</taxon>
        <taxon>Cytophagia</taxon>
        <taxon>Cytophagales</taxon>
    </lineage>
</organism>
<evidence type="ECO:0000256" key="6">
    <source>
        <dbReference type="SAM" id="MobiDB-lite"/>
    </source>
</evidence>
<dbReference type="InterPro" id="IPR011990">
    <property type="entry name" value="TPR-like_helical_dom_sf"/>
</dbReference>
<feature type="compositionally biased region" description="Low complexity" evidence="6">
    <location>
        <begin position="677"/>
        <end position="696"/>
    </location>
</feature>
<dbReference type="Gene3D" id="3.30.1330.60">
    <property type="entry name" value="OmpA-like domain"/>
    <property type="match status" value="1"/>
</dbReference>
<keyword evidence="3" id="KW-0998">Cell outer membrane</keyword>
<dbReference type="InterPro" id="IPR036737">
    <property type="entry name" value="OmpA-like_sf"/>
</dbReference>
<feature type="domain" description="OmpA-like" evidence="8">
    <location>
        <begin position="536"/>
        <end position="653"/>
    </location>
</feature>
<evidence type="ECO:0000256" key="1">
    <source>
        <dbReference type="ARBA" id="ARBA00004442"/>
    </source>
</evidence>
<reference evidence="9 10" key="1">
    <citation type="submission" date="2015-11" db="EMBL/GenBank/DDBJ databases">
        <title>Solirubrum puertoriconensis gen. nov. an environmental bacteria isolated in Puerto Rico.</title>
        <authorList>
            <person name="Cuebas-Irizarry M.F."/>
            <person name="Montalvo-Rodriguez R."/>
        </authorList>
    </citation>
    <scope>NUCLEOTIDE SEQUENCE [LARGE SCALE GENOMIC DNA]</scope>
    <source>
        <strain evidence="9 10">MC1A</strain>
    </source>
</reference>
<accession>A0A9X0HKF6</accession>
<feature type="compositionally biased region" description="Basic and acidic residues" evidence="6">
    <location>
        <begin position="706"/>
        <end position="764"/>
    </location>
</feature>
<evidence type="ECO:0000259" key="8">
    <source>
        <dbReference type="PROSITE" id="PS51123"/>
    </source>
</evidence>
<keyword evidence="2 5" id="KW-0472">Membrane</keyword>
<dbReference type="PRINTS" id="PR01021">
    <property type="entry name" value="OMPADOMAIN"/>
</dbReference>
<dbReference type="InterPro" id="IPR011042">
    <property type="entry name" value="6-blade_b-propeller_TolB-like"/>
</dbReference>
<keyword evidence="4" id="KW-0802">TPR repeat</keyword>